<dbReference type="AlphaFoldDB" id="A0A5Z3CP21"/>
<protein>
    <submittedName>
        <fullName evidence="1">Type I restriction enzyme HsdR N-terminal domain-containing protein</fullName>
    </submittedName>
</protein>
<proteinExistence type="predicted"/>
<evidence type="ECO:0000313" key="1">
    <source>
        <dbReference type="EMBL" id="ECR6775495.1"/>
    </source>
</evidence>
<name>A0A5Z3CP21_SALER</name>
<reference evidence="1" key="1">
    <citation type="submission" date="2019-09" db="EMBL/GenBank/DDBJ databases">
        <authorList>
            <consortium name="GenomeTrakr network: Whole genome sequencing for foodborne pathogen traceback"/>
        </authorList>
    </citation>
    <scope>NUCLEOTIDE SEQUENCE</scope>
    <source>
        <strain evidence="1">ADRDL-2812</strain>
    </source>
</reference>
<feature type="non-terminal residue" evidence="1">
    <location>
        <position position="1"/>
    </location>
</feature>
<comment type="caution">
    <text evidence="1">The sequence shown here is derived from an EMBL/GenBank/DDBJ whole genome shotgun (WGS) entry which is preliminary data.</text>
</comment>
<sequence>KERSQLHKIMADNTWFFGESFTLSVNDKSLTEVLRVHLEKQGIDIPVDEKVTRIDGSVGIVDLMLTRSIGKNYPDEREHIIIELKAPKVNIGQSEIEQVKSYAYAVAEDSRFNGLKTKWNFWVISNELTTYALRELKQKNLPEGAIYQAEEMTIWIKTWSQLIQENKHRLGFLQNQLNISYDREDGLQFLKQKYAEYTEGVVFENESQDEYID</sequence>
<accession>A0A5Z3CP21</accession>
<gene>
    <name evidence="1" type="ORF">F2A86_15130</name>
</gene>
<dbReference type="EMBL" id="AAKHAR010000054">
    <property type="protein sequence ID" value="ECR6775495.1"/>
    <property type="molecule type" value="Genomic_DNA"/>
</dbReference>
<organism evidence="1">
    <name type="scientific">Salmonella enterica</name>
    <name type="common">Salmonella choleraesuis</name>
    <dbReference type="NCBI Taxonomy" id="28901"/>
    <lineage>
        <taxon>Bacteria</taxon>
        <taxon>Pseudomonadati</taxon>
        <taxon>Pseudomonadota</taxon>
        <taxon>Gammaproteobacteria</taxon>
        <taxon>Enterobacterales</taxon>
        <taxon>Enterobacteriaceae</taxon>
        <taxon>Salmonella</taxon>
    </lineage>
</organism>